<dbReference type="PANTHER" id="PTHR11803:SF58">
    <property type="entry name" value="PROTEIN HMF1-RELATED"/>
    <property type="match status" value="1"/>
</dbReference>
<keyword evidence="5" id="KW-1185">Reference proteome</keyword>
<feature type="compositionally biased region" description="Low complexity" evidence="2">
    <location>
        <begin position="604"/>
        <end position="618"/>
    </location>
</feature>
<dbReference type="GO" id="GO:0019239">
    <property type="term" value="F:deaminase activity"/>
    <property type="evidence" value="ECO:0007669"/>
    <property type="project" value="TreeGrafter"/>
</dbReference>
<dbReference type="Pfam" id="PF01042">
    <property type="entry name" value="Ribonuc_L-PSP"/>
    <property type="match status" value="1"/>
</dbReference>
<name>A0A163L273_DIDRA</name>
<evidence type="ECO:0000256" key="3">
    <source>
        <dbReference type="SAM" id="SignalP"/>
    </source>
</evidence>
<dbReference type="InterPro" id="IPR035959">
    <property type="entry name" value="RutC-like_sf"/>
</dbReference>
<feature type="chain" id="PRO_5007843886" evidence="3">
    <location>
        <begin position="21"/>
        <end position="666"/>
    </location>
</feature>
<gene>
    <name evidence="4" type="ORF">ST47_g1416</name>
</gene>
<feature type="signal peptide" evidence="3">
    <location>
        <begin position="1"/>
        <end position="20"/>
    </location>
</feature>
<evidence type="ECO:0000313" key="4">
    <source>
        <dbReference type="EMBL" id="KZM27447.1"/>
    </source>
</evidence>
<comment type="similarity">
    <text evidence="1">Belongs to the RutC family.</text>
</comment>
<comment type="caution">
    <text evidence="4">The sequence shown here is derived from an EMBL/GenBank/DDBJ whole genome shotgun (WGS) entry which is preliminary data.</text>
</comment>
<dbReference type="Gene3D" id="3.30.1330.40">
    <property type="entry name" value="RutC-like"/>
    <property type="match status" value="1"/>
</dbReference>
<proteinExistence type="inferred from homology"/>
<dbReference type="GO" id="GO:0005829">
    <property type="term" value="C:cytosol"/>
    <property type="evidence" value="ECO:0007669"/>
    <property type="project" value="TreeGrafter"/>
</dbReference>
<dbReference type="STRING" id="5454.A0A163L273"/>
<dbReference type="PANTHER" id="PTHR11803">
    <property type="entry name" value="2-IMINOBUTANOATE/2-IMINOPROPANOATE DEAMINASE RIDA"/>
    <property type="match status" value="1"/>
</dbReference>
<evidence type="ECO:0000256" key="2">
    <source>
        <dbReference type="SAM" id="MobiDB-lite"/>
    </source>
</evidence>
<dbReference type="Proteomes" id="UP000076837">
    <property type="component" value="Unassembled WGS sequence"/>
</dbReference>
<accession>A0A163L273</accession>
<sequence>MVAITSLLTTLFMVAGIASAKPVPKTAEQPVVTYLGTQGPILSSGAWTSKGIVYTSGTVPSFNGSIVAGGIEAQTAQVIKNIGAVLEEAGTSWDYVMKTTVFLANMSDYTAMNEVYGSMLPSPKPARTAVEVGKLPGNFLIEIEAIAAIPDSLTLAILVQTTKKAIQYDQSCLRLWMYSTPVFGVSSSHAALTDASKAVTSQMYAPFTTTRQQRQAHETDSPRRFDAIPSKRRRPRKEAGRPALKMRRTQTRGIAAEAPSTVGHDLQHGLQLGIPAVVAHGSLKERKLDDYSSDEVPGRRRTFVRSYAKWQRDTQADEEERTMNETTRVVTRYSKPQNLPSVLKSRRRDNTPYQQSRFDLQRRRKPVYYRTISIPPTEPKLATVSSDLQSQKFALHLLCRRWGETVDDDGCKHCSDVCCKWRSCDSPTSKYQLSRRNPPATYRNIQYNMPTGHDTKKWLHHLWKPASSEGVIPNIEPPRLAPPRPPRPEPGVIRNVNAWLDASMETPLMGGLPYWKAASAVPPITSTDVQYAVPIVRPLTPSSQQVKSFCRRAKKMHAKVSGRQSKSMLSPHEQPQLLTSKPGRTNSLTALAREDSMGDLSEAPTYSSGRPPPSYRSRTASILTTSSFGCVDGMSPAQRQVSQQRAMKCRGVRGRVKELRRRLGGL</sequence>
<feature type="region of interest" description="Disordered" evidence="2">
    <location>
        <begin position="208"/>
        <end position="249"/>
    </location>
</feature>
<dbReference type="SUPFAM" id="SSF55298">
    <property type="entry name" value="YjgF-like"/>
    <property type="match status" value="1"/>
</dbReference>
<protein>
    <submittedName>
        <fullName evidence="4">Uncharacterized protein</fullName>
    </submittedName>
</protein>
<feature type="compositionally biased region" description="Polar residues" evidence="2">
    <location>
        <begin position="576"/>
        <end position="589"/>
    </location>
</feature>
<dbReference type="AlphaFoldDB" id="A0A163L273"/>
<feature type="region of interest" description="Disordered" evidence="2">
    <location>
        <begin position="558"/>
        <end position="618"/>
    </location>
</feature>
<dbReference type="InterPro" id="IPR006175">
    <property type="entry name" value="YjgF/YER057c/UK114"/>
</dbReference>
<keyword evidence="3" id="KW-0732">Signal</keyword>
<evidence type="ECO:0000313" key="5">
    <source>
        <dbReference type="Proteomes" id="UP000076837"/>
    </source>
</evidence>
<dbReference type="FunFam" id="3.30.1330.40:FF:000038">
    <property type="entry name" value="Uncharacterized protein"/>
    <property type="match status" value="1"/>
</dbReference>
<reference evidence="4 5" key="1">
    <citation type="journal article" date="2016" name="Sci. Rep.">
        <title>Draft genome sequencing and secretome analysis of fungal phytopathogen Ascochyta rabiei provides insight into the necrotrophic effector repertoire.</title>
        <authorList>
            <person name="Verma S."/>
            <person name="Gazara R.K."/>
            <person name="Nizam S."/>
            <person name="Parween S."/>
            <person name="Chattopadhyay D."/>
            <person name="Verma P.K."/>
        </authorList>
    </citation>
    <scope>NUCLEOTIDE SEQUENCE [LARGE SCALE GENOMIC DNA]</scope>
    <source>
        <strain evidence="4 5">ArDII</strain>
    </source>
</reference>
<organism evidence="4 5">
    <name type="scientific">Didymella rabiei</name>
    <name type="common">Chickpea ascochyta blight fungus</name>
    <name type="synonym">Mycosphaerella rabiei</name>
    <dbReference type="NCBI Taxonomy" id="5454"/>
    <lineage>
        <taxon>Eukaryota</taxon>
        <taxon>Fungi</taxon>
        <taxon>Dikarya</taxon>
        <taxon>Ascomycota</taxon>
        <taxon>Pezizomycotina</taxon>
        <taxon>Dothideomycetes</taxon>
        <taxon>Pleosporomycetidae</taxon>
        <taxon>Pleosporales</taxon>
        <taxon>Pleosporineae</taxon>
        <taxon>Didymellaceae</taxon>
        <taxon>Ascochyta</taxon>
    </lineage>
</organism>
<dbReference type="CDD" id="cd00448">
    <property type="entry name" value="YjgF_YER057c_UK114_family"/>
    <property type="match status" value="1"/>
</dbReference>
<evidence type="ECO:0000256" key="1">
    <source>
        <dbReference type="ARBA" id="ARBA00010552"/>
    </source>
</evidence>
<dbReference type="GO" id="GO:0005739">
    <property type="term" value="C:mitochondrion"/>
    <property type="evidence" value="ECO:0007669"/>
    <property type="project" value="TreeGrafter"/>
</dbReference>
<dbReference type="EMBL" id="JYNV01000065">
    <property type="protein sequence ID" value="KZM27447.1"/>
    <property type="molecule type" value="Genomic_DNA"/>
</dbReference>
<feature type="compositionally biased region" description="Basic and acidic residues" evidence="2">
    <location>
        <begin position="215"/>
        <end position="226"/>
    </location>
</feature>